<accession>A0A382FBZ3</accession>
<gene>
    <name evidence="1" type="ORF">METZ01_LOCUS212587</name>
</gene>
<sequence>MLSKVFAKLLIIPIRIYQIALSPLLGQNCGHAPTCSNYAIQAIDEWGVIKGSWLASKRIFRCNPWWWGTHGEDPVPINEKK</sequence>
<evidence type="ECO:0000313" key="1">
    <source>
        <dbReference type="EMBL" id="SVB59733.1"/>
    </source>
</evidence>
<organism evidence="1">
    <name type="scientific">marine metagenome</name>
    <dbReference type="NCBI Taxonomy" id="408172"/>
    <lineage>
        <taxon>unclassified sequences</taxon>
        <taxon>metagenomes</taxon>
        <taxon>ecological metagenomes</taxon>
    </lineage>
</organism>
<evidence type="ECO:0008006" key="2">
    <source>
        <dbReference type="Google" id="ProtNLM"/>
    </source>
</evidence>
<dbReference type="Pfam" id="PF01809">
    <property type="entry name" value="YidD"/>
    <property type="match status" value="1"/>
</dbReference>
<dbReference type="SMART" id="SM01234">
    <property type="entry name" value="Haemolytic"/>
    <property type="match status" value="1"/>
</dbReference>
<reference evidence="1" key="1">
    <citation type="submission" date="2018-05" db="EMBL/GenBank/DDBJ databases">
        <authorList>
            <person name="Lanie J.A."/>
            <person name="Ng W.-L."/>
            <person name="Kazmierczak K.M."/>
            <person name="Andrzejewski T.M."/>
            <person name="Davidsen T.M."/>
            <person name="Wayne K.J."/>
            <person name="Tettelin H."/>
            <person name="Glass J.I."/>
            <person name="Rusch D."/>
            <person name="Podicherti R."/>
            <person name="Tsui H.-C.T."/>
            <person name="Winkler M.E."/>
        </authorList>
    </citation>
    <scope>NUCLEOTIDE SEQUENCE</scope>
</reference>
<dbReference type="PANTHER" id="PTHR33383:SF1">
    <property type="entry name" value="MEMBRANE PROTEIN INSERTION EFFICIENCY FACTOR-RELATED"/>
    <property type="match status" value="1"/>
</dbReference>
<dbReference type="InterPro" id="IPR002696">
    <property type="entry name" value="Membr_insert_effic_factor_YidD"/>
</dbReference>
<proteinExistence type="inferred from homology"/>
<dbReference type="EMBL" id="UINC01048773">
    <property type="protein sequence ID" value="SVB59733.1"/>
    <property type="molecule type" value="Genomic_DNA"/>
</dbReference>
<dbReference type="NCBIfam" id="TIGR00278">
    <property type="entry name" value="membrane protein insertion efficiency factor YidD"/>
    <property type="match status" value="1"/>
</dbReference>
<dbReference type="AlphaFoldDB" id="A0A382FBZ3"/>
<name>A0A382FBZ3_9ZZZZ</name>
<dbReference type="PANTHER" id="PTHR33383">
    <property type="entry name" value="MEMBRANE PROTEIN INSERTION EFFICIENCY FACTOR-RELATED"/>
    <property type="match status" value="1"/>
</dbReference>
<protein>
    <recommendedName>
        <fullName evidence="2">Membrane protein insertion efficiency factor YidD</fullName>
    </recommendedName>
</protein>
<dbReference type="HAMAP" id="MF_00386">
    <property type="entry name" value="UPF0161_YidD"/>
    <property type="match status" value="1"/>
</dbReference>